<dbReference type="Ensembl" id="ENSCGRT00001006169.1">
    <property type="protein sequence ID" value="ENSCGRP00001004154.1"/>
    <property type="gene ID" value="ENSCGRG00001005198.1"/>
</dbReference>
<accession>A0A8C2LN76</accession>
<dbReference type="Pfam" id="PF15305">
    <property type="entry name" value="IFT43"/>
    <property type="match status" value="1"/>
</dbReference>
<dbReference type="PANTHER" id="PTHR33724">
    <property type="entry name" value="INTRAFLAGELLAR TRANSPORT PROTEIN 43 HOMOLOG"/>
    <property type="match status" value="1"/>
</dbReference>
<dbReference type="Proteomes" id="UP000694386">
    <property type="component" value="Unplaced"/>
</dbReference>
<dbReference type="GO" id="GO:0030991">
    <property type="term" value="C:intraciliary transport particle A"/>
    <property type="evidence" value="ECO:0007669"/>
    <property type="project" value="InterPro"/>
</dbReference>
<dbReference type="GeneTree" id="ENSGT00390000012060"/>
<dbReference type="AlphaFoldDB" id="A0A8C2LN76"/>
<comment type="similarity">
    <text evidence="1">Belongs to the IFT43 family.</text>
</comment>
<evidence type="ECO:0000256" key="2">
    <source>
        <dbReference type="ARBA" id="ARBA00022794"/>
    </source>
</evidence>
<feature type="compositionally biased region" description="Polar residues" evidence="3">
    <location>
        <begin position="28"/>
        <end position="48"/>
    </location>
</feature>
<keyword evidence="2" id="KW-0970">Cilium biogenesis/degradation</keyword>
<organism evidence="4 5">
    <name type="scientific">Cricetulus griseus</name>
    <name type="common">Chinese hamster</name>
    <name type="synonym">Cricetulus barabensis griseus</name>
    <dbReference type="NCBI Taxonomy" id="10029"/>
    <lineage>
        <taxon>Eukaryota</taxon>
        <taxon>Metazoa</taxon>
        <taxon>Chordata</taxon>
        <taxon>Craniata</taxon>
        <taxon>Vertebrata</taxon>
        <taxon>Euteleostomi</taxon>
        <taxon>Mammalia</taxon>
        <taxon>Eutheria</taxon>
        <taxon>Euarchontoglires</taxon>
        <taxon>Glires</taxon>
        <taxon>Rodentia</taxon>
        <taxon>Myomorpha</taxon>
        <taxon>Muroidea</taxon>
        <taxon>Cricetidae</taxon>
        <taxon>Cricetinae</taxon>
        <taxon>Cricetulus</taxon>
    </lineage>
</organism>
<proteinExistence type="inferred from homology"/>
<dbReference type="PANTHER" id="PTHR33724:SF1">
    <property type="entry name" value="INTRAFLAGELLAR TRANSPORT PROTEIN 43 HOMOLOG"/>
    <property type="match status" value="1"/>
</dbReference>
<evidence type="ECO:0000313" key="5">
    <source>
        <dbReference type="Proteomes" id="UP000694386"/>
    </source>
</evidence>
<dbReference type="GO" id="GO:0035721">
    <property type="term" value="P:intraciliary retrograde transport"/>
    <property type="evidence" value="ECO:0007669"/>
    <property type="project" value="TreeGrafter"/>
</dbReference>
<dbReference type="GO" id="GO:0005929">
    <property type="term" value="C:cilium"/>
    <property type="evidence" value="ECO:0007669"/>
    <property type="project" value="TreeGrafter"/>
</dbReference>
<evidence type="ECO:0000256" key="1">
    <source>
        <dbReference type="ARBA" id="ARBA00007563"/>
    </source>
</evidence>
<gene>
    <name evidence="4" type="primary">Ift43</name>
</gene>
<sequence>MDDLLDLGEERRRSSATSGAKMGRRAQQDSTQAESYLSNKNSSLTQTGEAPPPKPPRRQGGWADDSVKMSNRRLRQHSLTGSDEGEDIPVIPDLEDVQEEDFVLQVASPPSIQVNRVMTYRDLDNDLMKYSAFQTLDGEIDLKLLTKVLAPEHEVREDDVGWDWDHLYTEVSSELLTEWDLLRAEKEDPVGPSRYT</sequence>
<evidence type="ECO:0000256" key="3">
    <source>
        <dbReference type="SAM" id="MobiDB-lite"/>
    </source>
</evidence>
<feature type="region of interest" description="Disordered" evidence="3">
    <location>
        <begin position="1"/>
        <end position="71"/>
    </location>
</feature>
<dbReference type="InterPro" id="IPR029302">
    <property type="entry name" value="IFT43"/>
</dbReference>
<name>A0A8C2LN76_CRIGR</name>
<evidence type="ECO:0000313" key="4">
    <source>
        <dbReference type="Ensembl" id="ENSCGRP00001004154.1"/>
    </source>
</evidence>
<protein>
    <submittedName>
        <fullName evidence="4">Intraflagellar transport 43</fullName>
    </submittedName>
</protein>
<reference evidence="4" key="2">
    <citation type="submission" date="2025-09" db="UniProtKB">
        <authorList>
            <consortium name="Ensembl"/>
        </authorList>
    </citation>
    <scope>IDENTIFICATION</scope>
</reference>
<reference evidence="4" key="1">
    <citation type="submission" date="2025-08" db="UniProtKB">
        <authorList>
            <consortium name="Ensembl"/>
        </authorList>
    </citation>
    <scope>IDENTIFICATION</scope>
</reference>